<reference evidence="2" key="1">
    <citation type="journal article" date="2023" name="Int. J. Syst. Evol. Microbiol.">
        <title>Streptomyces meridianus sp. nov. isolated from brackish water of the Tagus estuary in Alcochete, Portugal.</title>
        <authorList>
            <person name="Santos J.D.N."/>
            <person name="Klimek D."/>
            <person name="Calusinska M."/>
            <person name="Lobo Da Cunha A."/>
            <person name="Catita J."/>
            <person name="Goncalves H."/>
            <person name="Gonzalez I."/>
            <person name="Reyes F."/>
            <person name="Lage O.M."/>
        </authorList>
    </citation>
    <scope>NUCLEOTIDE SEQUENCE</scope>
    <source>
        <strain evidence="2">MTZ3.1</strain>
    </source>
</reference>
<dbReference type="Gene3D" id="2.40.380.10">
    <property type="entry name" value="FomD-like"/>
    <property type="match status" value="1"/>
</dbReference>
<name>A0ABT0X9T4_9ACTN</name>
<dbReference type="Proteomes" id="UP001167160">
    <property type="component" value="Unassembled WGS sequence"/>
</dbReference>
<dbReference type="RefSeq" id="WP_251417143.1">
    <property type="nucleotide sequence ID" value="NZ_JAMQGM010000039.1"/>
</dbReference>
<dbReference type="Pfam" id="PF04167">
    <property type="entry name" value="DUF402"/>
    <property type="match status" value="1"/>
</dbReference>
<protein>
    <recommendedName>
        <fullName evidence="1">DUF402 domain-containing protein</fullName>
    </recommendedName>
</protein>
<dbReference type="SUPFAM" id="SSF159234">
    <property type="entry name" value="FomD-like"/>
    <property type="match status" value="1"/>
</dbReference>
<evidence type="ECO:0000313" key="3">
    <source>
        <dbReference type="Proteomes" id="UP001167160"/>
    </source>
</evidence>
<evidence type="ECO:0000259" key="1">
    <source>
        <dbReference type="Pfam" id="PF04167"/>
    </source>
</evidence>
<proteinExistence type="predicted"/>
<accession>A0ABT0X9T4</accession>
<gene>
    <name evidence="2" type="ORF">M1E25_18410</name>
</gene>
<keyword evidence="3" id="KW-1185">Reference proteome</keyword>
<dbReference type="InterPro" id="IPR035930">
    <property type="entry name" value="FomD-like_sf"/>
</dbReference>
<sequence>MDLDLDVVRPIGGEVRIEDEDEFAEHSVLYGYPESVVRTARQTCEWLMDAGRRDGDGTEPFASAYRYWLARIG</sequence>
<evidence type="ECO:0000313" key="2">
    <source>
        <dbReference type="EMBL" id="MCM2579296.1"/>
    </source>
</evidence>
<dbReference type="InterPro" id="IPR007295">
    <property type="entry name" value="DUF402"/>
</dbReference>
<feature type="domain" description="DUF402" evidence="1">
    <location>
        <begin position="1"/>
        <end position="54"/>
    </location>
</feature>
<dbReference type="EMBL" id="JAMQGM010000039">
    <property type="protein sequence ID" value="MCM2579296.1"/>
    <property type="molecule type" value="Genomic_DNA"/>
</dbReference>
<comment type="caution">
    <text evidence="2">The sequence shown here is derived from an EMBL/GenBank/DDBJ whole genome shotgun (WGS) entry which is preliminary data.</text>
</comment>
<organism evidence="2 3">
    <name type="scientific">Streptomyces meridianus</name>
    <dbReference type="NCBI Taxonomy" id="2938945"/>
    <lineage>
        <taxon>Bacteria</taxon>
        <taxon>Bacillati</taxon>
        <taxon>Actinomycetota</taxon>
        <taxon>Actinomycetes</taxon>
        <taxon>Kitasatosporales</taxon>
        <taxon>Streptomycetaceae</taxon>
        <taxon>Streptomyces</taxon>
    </lineage>
</organism>